<dbReference type="Proteomes" id="UP001652581">
    <property type="component" value="Chromosome 20"/>
</dbReference>
<evidence type="ECO:0000313" key="3">
    <source>
        <dbReference type="RefSeq" id="XP_072800844.1"/>
    </source>
</evidence>
<sequence length="276" mass="28609">MSLETLNPPRRPSPLGPPGPDQFHSDPLATFPAAGPPAPGSALLAGGGGARTHAQMRLHRRRNCPEPGEVGRSCSGSRGRRRSGHWAVACRRLLCGRRAGPIGSARPHSPHHGQQEPQPLGPRTHARMRLRRRRNCPELGEAGRSCSGSRGRRQSGDWAAACSHLRCAAGQLVSGFEEVNAALGGGRAPDAAWSTSDQPSGHGLLWLGGCSAVAGLRWDGGCACQRLDLLPIPSRPGAASASPYSRGARLAVSLLLGGETLLSGCGAAAGSGSVRR</sequence>
<gene>
    <name evidence="3" type="primary">LOC107032852</name>
</gene>
<name>A0ABM5BWR1_VICPA</name>
<feature type="region of interest" description="Disordered" evidence="1">
    <location>
        <begin position="101"/>
        <end position="124"/>
    </location>
</feature>
<dbReference type="GeneID" id="107032852"/>
<accession>A0ABM5BWR1</accession>
<proteinExistence type="predicted"/>
<feature type="compositionally biased region" description="Pro residues" evidence="1">
    <location>
        <begin position="9"/>
        <end position="20"/>
    </location>
</feature>
<reference evidence="3" key="1">
    <citation type="submission" date="2025-08" db="UniProtKB">
        <authorList>
            <consortium name="RefSeq"/>
        </authorList>
    </citation>
    <scope>IDENTIFICATION</scope>
</reference>
<evidence type="ECO:0000313" key="2">
    <source>
        <dbReference type="Proteomes" id="UP001652581"/>
    </source>
</evidence>
<dbReference type="RefSeq" id="XP_072800844.1">
    <property type="nucleotide sequence ID" value="XM_072944743.1"/>
</dbReference>
<organism evidence="2 3">
    <name type="scientific">Vicugna pacos</name>
    <name type="common">Alpaca</name>
    <name type="synonym">Lama pacos</name>
    <dbReference type="NCBI Taxonomy" id="30538"/>
    <lineage>
        <taxon>Eukaryota</taxon>
        <taxon>Metazoa</taxon>
        <taxon>Chordata</taxon>
        <taxon>Craniata</taxon>
        <taxon>Vertebrata</taxon>
        <taxon>Euteleostomi</taxon>
        <taxon>Mammalia</taxon>
        <taxon>Eutheria</taxon>
        <taxon>Laurasiatheria</taxon>
        <taxon>Artiodactyla</taxon>
        <taxon>Tylopoda</taxon>
        <taxon>Camelidae</taxon>
        <taxon>Vicugna</taxon>
    </lineage>
</organism>
<evidence type="ECO:0000256" key="1">
    <source>
        <dbReference type="SAM" id="MobiDB-lite"/>
    </source>
</evidence>
<protein>
    <submittedName>
        <fullName evidence="3">Uncharacterized protein</fullName>
    </submittedName>
</protein>
<keyword evidence="2" id="KW-1185">Reference proteome</keyword>
<feature type="region of interest" description="Disordered" evidence="1">
    <location>
        <begin position="1"/>
        <end position="81"/>
    </location>
</feature>